<dbReference type="Pfam" id="PF19274">
    <property type="entry name" value="PI4K_N"/>
    <property type="match status" value="1"/>
</dbReference>
<reference evidence="3 4" key="2">
    <citation type="submission" date="2020-07" db="EMBL/GenBank/DDBJ databases">
        <title>Genome assembly of wild tea tree DASZ reveals pedigree and selection history of tea varieties.</title>
        <authorList>
            <person name="Zhang W."/>
        </authorList>
    </citation>
    <scope>NUCLEOTIDE SEQUENCE [LARGE SCALE GENOMIC DNA]</scope>
    <source>
        <strain evidence="4">cv. G240</strain>
        <tissue evidence="3">Leaf</tissue>
    </source>
</reference>
<dbReference type="AlphaFoldDB" id="A0A7J7HDB4"/>
<protein>
    <recommendedName>
        <fullName evidence="2">PI4-kinase N-terminal domain-containing protein</fullName>
    </recommendedName>
</protein>
<sequence>MTRSYLSKLSSIGSAESKTLAPEATTERVETLPAGFLLIASALSSSKLRSDYCHRLLSLCSDVGLAAESKSGRSGADFLGPLLPAVAEICSDFVPSVDVEPSVLKFFVTCGSTLLFSGWPLP</sequence>
<comment type="caution">
    <text evidence="3">The sequence shown here is derived from an EMBL/GenBank/DDBJ whole genome shotgun (WGS) entry which is preliminary data.</text>
</comment>
<keyword evidence="4" id="KW-1185">Reference proteome</keyword>
<dbReference type="Proteomes" id="UP000593564">
    <property type="component" value="Unassembled WGS sequence"/>
</dbReference>
<evidence type="ECO:0000259" key="2">
    <source>
        <dbReference type="Pfam" id="PF19274"/>
    </source>
</evidence>
<reference evidence="4" key="1">
    <citation type="journal article" date="2020" name="Nat. Commun.">
        <title>Genome assembly of wild tea tree DASZ reveals pedigree and selection history of tea varieties.</title>
        <authorList>
            <person name="Zhang W."/>
            <person name="Zhang Y."/>
            <person name="Qiu H."/>
            <person name="Guo Y."/>
            <person name="Wan H."/>
            <person name="Zhang X."/>
            <person name="Scossa F."/>
            <person name="Alseekh S."/>
            <person name="Zhang Q."/>
            <person name="Wang P."/>
            <person name="Xu L."/>
            <person name="Schmidt M.H."/>
            <person name="Jia X."/>
            <person name="Li D."/>
            <person name="Zhu A."/>
            <person name="Guo F."/>
            <person name="Chen W."/>
            <person name="Ni D."/>
            <person name="Usadel B."/>
            <person name="Fernie A.R."/>
            <person name="Wen W."/>
        </authorList>
    </citation>
    <scope>NUCLEOTIDE SEQUENCE [LARGE SCALE GENOMIC DNA]</scope>
    <source>
        <strain evidence="4">cv. G240</strain>
    </source>
</reference>
<evidence type="ECO:0000313" key="3">
    <source>
        <dbReference type="EMBL" id="KAF5950507.1"/>
    </source>
</evidence>
<feature type="domain" description="PI4-kinase N-terminal" evidence="2">
    <location>
        <begin position="1"/>
        <end position="107"/>
    </location>
</feature>
<dbReference type="InterPro" id="IPR045495">
    <property type="entry name" value="PI4K_N"/>
</dbReference>
<name>A0A7J7HDB4_CAMSI</name>
<evidence type="ECO:0000256" key="1">
    <source>
        <dbReference type="ARBA" id="ARBA00006209"/>
    </source>
</evidence>
<gene>
    <name evidence="3" type="ORF">HYC85_012500</name>
</gene>
<comment type="similarity">
    <text evidence="1">Belongs to the PI3/PI4-kinase family. Type III PI4K subfamily.</text>
</comment>
<evidence type="ECO:0000313" key="4">
    <source>
        <dbReference type="Proteomes" id="UP000593564"/>
    </source>
</evidence>
<organism evidence="3 4">
    <name type="scientific">Camellia sinensis</name>
    <name type="common">Tea plant</name>
    <name type="synonym">Thea sinensis</name>
    <dbReference type="NCBI Taxonomy" id="4442"/>
    <lineage>
        <taxon>Eukaryota</taxon>
        <taxon>Viridiplantae</taxon>
        <taxon>Streptophyta</taxon>
        <taxon>Embryophyta</taxon>
        <taxon>Tracheophyta</taxon>
        <taxon>Spermatophyta</taxon>
        <taxon>Magnoliopsida</taxon>
        <taxon>eudicotyledons</taxon>
        <taxon>Gunneridae</taxon>
        <taxon>Pentapetalae</taxon>
        <taxon>asterids</taxon>
        <taxon>Ericales</taxon>
        <taxon>Theaceae</taxon>
        <taxon>Camellia</taxon>
    </lineage>
</organism>
<accession>A0A7J7HDB4</accession>
<dbReference type="EMBL" id="JACBKZ010000005">
    <property type="protein sequence ID" value="KAF5950507.1"/>
    <property type="molecule type" value="Genomic_DNA"/>
</dbReference>
<proteinExistence type="inferred from homology"/>